<protein>
    <recommendedName>
        <fullName evidence="9">Branched-chain-amino-acid aminotransferase</fullName>
    </recommendedName>
</protein>
<evidence type="ECO:0000313" key="7">
    <source>
        <dbReference type="EMBL" id="KAJ3571052.1"/>
    </source>
</evidence>
<dbReference type="InterPro" id="IPR001544">
    <property type="entry name" value="Aminotrans_IV"/>
</dbReference>
<dbReference type="Gene3D" id="3.30.470.10">
    <property type="match status" value="1"/>
</dbReference>
<name>A0A9W8NDI4_9PEZI</name>
<evidence type="ECO:0000313" key="8">
    <source>
        <dbReference type="Proteomes" id="UP001148614"/>
    </source>
</evidence>
<comment type="caution">
    <text evidence="7">The sequence shown here is derived from an EMBL/GenBank/DDBJ whole genome shotgun (WGS) entry which is preliminary data.</text>
</comment>
<keyword evidence="8" id="KW-1185">Reference proteome</keyword>
<keyword evidence="4" id="KW-0808">Transferase</keyword>
<dbReference type="Pfam" id="PF01063">
    <property type="entry name" value="Aminotran_4"/>
    <property type="match status" value="1"/>
</dbReference>
<reference evidence="7" key="1">
    <citation type="submission" date="2022-07" db="EMBL/GenBank/DDBJ databases">
        <title>Genome Sequence of Xylaria arbuscula.</title>
        <authorList>
            <person name="Buettner E."/>
        </authorList>
    </citation>
    <scope>NUCLEOTIDE SEQUENCE</scope>
    <source>
        <strain evidence="7">VT107</strain>
    </source>
</reference>
<dbReference type="PIRSF" id="PIRSF006468">
    <property type="entry name" value="BCAT1"/>
    <property type="match status" value="1"/>
</dbReference>
<dbReference type="FunFam" id="3.30.470.10:FF:000004">
    <property type="entry name" value="Branched-chain-amino-acid aminotransferase"/>
    <property type="match status" value="1"/>
</dbReference>
<gene>
    <name evidence="7" type="ORF">NPX13_g5514</name>
</gene>
<evidence type="ECO:0000256" key="4">
    <source>
        <dbReference type="ARBA" id="ARBA00022679"/>
    </source>
</evidence>
<proteinExistence type="inferred from homology"/>
<dbReference type="Proteomes" id="UP001148614">
    <property type="component" value="Unassembled WGS sequence"/>
</dbReference>
<feature type="modified residue" description="N6-(pyridoxal phosphate)lysine" evidence="6">
    <location>
        <position position="188"/>
    </location>
</feature>
<comment type="cofactor">
    <cofactor evidence="1">
        <name>pyridoxal 5'-phosphate</name>
        <dbReference type="ChEBI" id="CHEBI:597326"/>
    </cofactor>
</comment>
<dbReference type="GO" id="GO:0004084">
    <property type="term" value="F:branched-chain-amino-acid transaminase activity"/>
    <property type="evidence" value="ECO:0007669"/>
    <property type="project" value="InterPro"/>
</dbReference>
<dbReference type="VEuPathDB" id="FungiDB:F4678DRAFT_422159"/>
<dbReference type="InterPro" id="IPR043131">
    <property type="entry name" value="BCAT-like_N"/>
</dbReference>
<dbReference type="EMBL" id="JANPWZ010000874">
    <property type="protein sequence ID" value="KAJ3571052.1"/>
    <property type="molecule type" value="Genomic_DNA"/>
</dbReference>
<comment type="similarity">
    <text evidence="2">Belongs to the class-IV pyridoxal-phosphate-dependent aminotransferase family.</text>
</comment>
<evidence type="ECO:0000256" key="1">
    <source>
        <dbReference type="ARBA" id="ARBA00001933"/>
    </source>
</evidence>
<evidence type="ECO:0000256" key="6">
    <source>
        <dbReference type="PIRSR" id="PIRSR006468-1"/>
    </source>
</evidence>
<evidence type="ECO:0000256" key="5">
    <source>
        <dbReference type="ARBA" id="ARBA00022898"/>
    </source>
</evidence>
<accession>A0A9W8NDI4</accession>
<organism evidence="7 8">
    <name type="scientific">Xylaria arbuscula</name>
    <dbReference type="NCBI Taxonomy" id="114810"/>
    <lineage>
        <taxon>Eukaryota</taxon>
        <taxon>Fungi</taxon>
        <taxon>Dikarya</taxon>
        <taxon>Ascomycota</taxon>
        <taxon>Pezizomycotina</taxon>
        <taxon>Sordariomycetes</taxon>
        <taxon>Xylariomycetidae</taxon>
        <taxon>Xylariales</taxon>
        <taxon>Xylariaceae</taxon>
        <taxon>Xylaria</taxon>
    </lineage>
</organism>
<dbReference type="PANTHER" id="PTHR42825:SF2">
    <property type="entry name" value="BRANCHED-CHAIN-AMINO-ACID AMINOTRANSFERASE 3, CHLOROPLASTIC-RELATED"/>
    <property type="match status" value="1"/>
</dbReference>
<evidence type="ECO:0000256" key="3">
    <source>
        <dbReference type="ARBA" id="ARBA00022576"/>
    </source>
</evidence>
<evidence type="ECO:0000256" key="2">
    <source>
        <dbReference type="ARBA" id="ARBA00009320"/>
    </source>
</evidence>
<dbReference type="SUPFAM" id="SSF56752">
    <property type="entry name" value="D-aminoacid aminotransferase-like PLP-dependent enzymes"/>
    <property type="match status" value="1"/>
</dbReference>
<keyword evidence="3" id="KW-0032">Aminotransferase</keyword>
<dbReference type="AlphaFoldDB" id="A0A9W8NDI4"/>
<dbReference type="InterPro" id="IPR036038">
    <property type="entry name" value="Aminotransferase-like"/>
</dbReference>
<keyword evidence="5" id="KW-0663">Pyridoxal phosphate</keyword>
<dbReference type="GO" id="GO:0009081">
    <property type="term" value="P:branched-chain amino acid metabolic process"/>
    <property type="evidence" value="ECO:0007669"/>
    <property type="project" value="InterPro"/>
</dbReference>
<dbReference type="InterPro" id="IPR005786">
    <property type="entry name" value="B_amino_transII"/>
</dbReference>
<dbReference type="InterPro" id="IPR043132">
    <property type="entry name" value="BCAT-like_C"/>
</dbReference>
<dbReference type="Gene3D" id="3.20.10.10">
    <property type="entry name" value="D-amino Acid Aminotransferase, subunit A, domain 2"/>
    <property type="match status" value="1"/>
</dbReference>
<sequence length="355" mass="38914">MDVLIDLHAAWDTLRFDVYEVNGHVESHYSKSNGQWSEPEFVVDPLLRIHGMTPALMYGQQAFEGLKAYRTPSGEVQIFRPSMNAQRMMRSTAYVSIPPVPEETFLSCVNMAVAKNASFAPPHGVDAALYIRPFIFGTTASLSMASPDKYCFCVYVTPVKVAYGLKSVRALILEDYDRVAPEGTGPAKVGGNYSPLVRHIEAASASEYGILLHVDSKTRTEIDEFSMAGFIGIRADPEKAGSYILAVPLGLRTIESVTSDSVCRIAQDLGWKTERRAVKCDELPEFEEVLAAGTASGLVPVRSISRRSTGEVVTYNGDSEEPGPCCAKLLFILKSIQQGDVEDRFGWCHRVTSVG</sequence>
<evidence type="ECO:0008006" key="9">
    <source>
        <dbReference type="Google" id="ProtNLM"/>
    </source>
</evidence>
<dbReference type="PANTHER" id="PTHR42825">
    <property type="entry name" value="AMINO ACID AMINOTRANSFERASE"/>
    <property type="match status" value="1"/>
</dbReference>